<dbReference type="SUPFAM" id="SSF49777">
    <property type="entry name" value="PEBP-like"/>
    <property type="match status" value="1"/>
</dbReference>
<evidence type="ECO:0000313" key="2">
    <source>
        <dbReference type="EMBL" id="CCQ36941.1"/>
    </source>
</evidence>
<dbReference type="KEGG" id="nmo:Nmlp_2789"/>
<sequence>MRRRELVAALPAVLSAGCTIGGEPERAGENDFSVALPGLEDGLLPERYTCDGTGESPPLRIEGVPDAAESIAVIGEWLRGYTPQTIWLLWGVPATDPLELPAGIPDRERLDSPEGASQGLNGGGTVGYRSPCHETADDQAYRFIAHALPERLDLAPGADRDAFDDAIERDLSAVSSTSLRVRYERFPEERSS</sequence>
<accession>M1XRR8</accession>
<reference evidence="2 3" key="1">
    <citation type="journal article" date="2013" name="Genome Announc.">
        <title>Genome of the haloarchaeon Natronomonas moolapensis, a neutrophilic member of a previously haloalkaliphilic genus.</title>
        <authorList>
            <person name="Dyall-Smith M.L."/>
            <person name="Pfeiffer F."/>
            <person name="Oberwinkler T."/>
            <person name="Klee K."/>
            <person name="Rampp M."/>
            <person name="Palm P."/>
            <person name="Gross K."/>
            <person name="Schuster S.C."/>
            <person name="Oesterhelt D."/>
        </authorList>
    </citation>
    <scope>NUCLEOTIDE SEQUENCE [LARGE SCALE GENOMIC DNA]</scope>
    <source>
        <strain evidence="3">DSM 18674 / JCM 14361 / 8.8.11</strain>
    </source>
</reference>
<proteinExistence type="predicted"/>
<dbReference type="GeneID" id="14651507"/>
<feature type="region of interest" description="Disordered" evidence="1">
    <location>
        <begin position="109"/>
        <end position="129"/>
    </location>
</feature>
<dbReference type="OrthoDB" id="28720at2157"/>
<dbReference type="InterPro" id="IPR005247">
    <property type="entry name" value="YbhB_YbcL/LppC-like"/>
</dbReference>
<dbReference type="Proteomes" id="UP000011867">
    <property type="component" value="Chromosome"/>
</dbReference>
<dbReference type="InterPro" id="IPR036610">
    <property type="entry name" value="PEBP-like_sf"/>
</dbReference>
<evidence type="ECO:0000313" key="3">
    <source>
        <dbReference type="Proteomes" id="UP000011867"/>
    </source>
</evidence>
<dbReference type="InterPro" id="IPR008914">
    <property type="entry name" value="PEBP"/>
</dbReference>
<dbReference type="PROSITE" id="PS51257">
    <property type="entry name" value="PROKAR_LIPOPROTEIN"/>
    <property type="match status" value="1"/>
</dbReference>
<dbReference type="HOGENOM" id="CLU_083918_3_0_2"/>
<protein>
    <submittedName>
        <fullName evidence="2">UPF0098 family protein</fullName>
    </submittedName>
</protein>
<dbReference type="RefSeq" id="WP_015409707.1">
    <property type="nucleotide sequence ID" value="NC_020388.1"/>
</dbReference>
<dbReference type="Gene3D" id="3.90.280.10">
    <property type="entry name" value="PEBP-like"/>
    <property type="match status" value="1"/>
</dbReference>
<dbReference type="AlphaFoldDB" id="M1XRR8"/>
<name>M1XRR8_NATM8</name>
<organism evidence="2 3">
    <name type="scientific">Natronomonas moolapensis (strain DSM 18674 / CECT 7526 / JCM 14361 / 8.8.11)</name>
    <dbReference type="NCBI Taxonomy" id="268739"/>
    <lineage>
        <taxon>Archaea</taxon>
        <taxon>Methanobacteriati</taxon>
        <taxon>Methanobacteriota</taxon>
        <taxon>Stenosarchaea group</taxon>
        <taxon>Halobacteria</taxon>
        <taxon>Halobacteriales</taxon>
        <taxon>Natronomonadaceae</taxon>
        <taxon>Natronomonas</taxon>
    </lineage>
</organism>
<dbReference type="STRING" id="268739.Nmlp_2789"/>
<dbReference type="CDD" id="cd00865">
    <property type="entry name" value="PEBP_bact_arch"/>
    <property type="match status" value="1"/>
</dbReference>
<dbReference type="EMBL" id="HF582854">
    <property type="protein sequence ID" value="CCQ36941.1"/>
    <property type="molecule type" value="Genomic_DNA"/>
</dbReference>
<evidence type="ECO:0000256" key="1">
    <source>
        <dbReference type="SAM" id="MobiDB-lite"/>
    </source>
</evidence>
<dbReference type="Pfam" id="PF01161">
    <property type="entry name" value="PBP"/>
    <property type="match status" value="1"/>
</dbReference>
<keyword evidence="3" id="KW-1185">Reference proteome</keyword>
<dbReference type="eggNOG" id="arCOG04702">
    <property type="taxonomic scope" value="Archaea"/>
</dbReference>
<gene>
    <name evidence="2" type="ordered locus">Nmlp_2789</name>
</gene>